<dbReference type="Proteomes" id="UP000469559">
    <property type="component" value="Unassembled WGS sequence"/>
</dbReference>
<sequence length="254" mass="28328">MAPNFASLQPLVHKLWIANAIFGGWIDIRYASNEHVWRWSGRNGAGNSVSARRKIASTPQSWQNSPAVVYTTAFGGVARVFDAKESIWSLAKRNLLPMMAPHLAESQHIIIGGMIASKVPPFKAKQIANVAGCSRRTVHGRTPKCRSKASLNPIGRPRSVTPPMLNALCEHLRDNPGLYLEEIVAFLWDKFKVVVMIYSVARALHSINWTKRKIRHIAAGRNADLRGFYTHKTAEFHSDQYNFVDESGSDKRGG</sequence>
<comment type="caution">
    <text evidence="1">The sequence shown here is derived from an EMBL/GenBank/DDBJ whole genome shotgun (WGS) entry which is preliminary data.</text>
</comment>
<organism evidence="1 2">
    <name type="scientific">Lachnellula arida</name>
    <dbReference type="NCBI Taxonomy" id="1316785"/>
    <lineage>
        <taxon>Eukaryota</taxon>
        <taxon>Fungi</taxon>
        <taxon>Dikarya</taxon>
        <taxon>Ascomycota</taxon>
        <taxon>Pezizomycotina</taxon>
        <taxon>Leotiomycetes</taxon>
        <taxon>Helotiales</taxon>
        <taxon>Lachnaceae</taxon>
        <taxon>Lachnellula</taxon>
    </lineage>
</organism>
<dbReference type="InterPro" id="IPR009057">
    <property type="entry name" value="Homeodomain-like_sf"/>
</dbReference>
<protein>
    <submittedName>
        <fullName evidence="1">Uncharacterized protein</fullName>
    </submittedName>
</protein>
<gene>
    <name evidence="1" type="ORF">LARI1_G008898</name>
</gene>
<keyword evidence="2" id="KW-1185">Reference proteome</keyword>
<accession>A0A8T9BAE2</accession>
<evidence type="ECO:0000313" key="1">
    <source>
        <dbReference type="EMBL" id="TVY16858.1"/>
    </source>
</evidence>
<dbReference type="SUPFAM" id="SSF46689">
    <property type="entry name" value="Homeodomain-like"/>
    <property type="match status" value="1"/>
</dbReference>
<name>A0A8T9BAE2_9HELO</name>
<reference evidence="1 2" key="1">
    <citation type="submission" date="2018-05" db="EMBL/GenBank/DDBJ databases">
        <title>Whole genome sequencing for identification of molecular markers to develop diagnostic detection tools for the regulated plant pathogen Lachnellula willkommii.</title>
        <authorList>
            <person name="Giroux E."/>
            <person name="Bilodeau G."/>
        </authorList>
    </citation>
    <scope>NUCLEOTIDE SEQUENCE [LARGE SCALE GENOMIC DNA]</scope>
    <source>
        <strain evidence="1 2">CBS 203.66</strain>
    </source>
</reference>
<proteinExistence type="predicted"/>
<dbReference type="AlphaFoldDB" id="A0A8T9BAE2"/>
<dbReference type="OrthoDB" id="4368392at2759"/>
<evidence type="ECO:0000313" key="2">
    <source>
        <dbReference type="Proteomes" id="UP000469559"/>
    </source>
</evidence>
<dbReference type="EMBL" id="QGMF01000318">
    <property type="protein sequence ID" value="TVY16858.1"/>
    <property type="molecule type" value="Genomic_DNA"/>
</dbReference>